<accession>A0ABQ6A8L0</accession>
<dbReference type="Pfam" id="PF04390">
    <property type="entry name" value="LptE"/>
    <property type="match status" value="1"/>
</dbReference>
<name>A0ABQ6A8L0_9PROT</name>
<evidence type="ECO:0000313" key="1">
    <source>
        <dbReference type="EMBL" id="GLR67617.1"/>
    </source>
</evidence>
<organism evidence="1 2">
    <name type="scientific">Acidocella aquatica</name>
    <dbReference type="NCBI Taxonomy" id="1922313"/>
    <lineage>
        <taxon>Bacteria</taxon>
        <taxon>Pseudomonadati</taxon>
        <taxon>Pseudomonadota</taxon>
        <taxon>Alphaproteobacteria</taxon>
        <taxon>Acetobacterales</taxon>
        <taxon>Acidocellaceae</taxon>
        <taxon>Acidocella</taxon>
    </lineage>
</organism>
<comment type="caution">
    <text evidence="1">The sequence shown here is derived from an EMBL/GenBank/DDBJ whole genome shotgun (WGS) entry which is preliminary data.</text>
</comment>
<keyword evidence="2" id="KW-1185">Reference proteome</keyword>
<evidence type="ECO:0000313" key="2">
    <source>
        <dbReference type="Proteomes" id="UP001156641"/>
    </source>
</evidence>
<sequence length="170" mass="17518">MSSNPRKLLPALGLLALAGCGFTPLYGQSGSGGVAQQLDSVAVGNIPERPGQMLRESLETQLHTAGAPDRELYSLAVTYTIGTASIGVQQDTASTRNRLTATANWVLSPIGGGAPLATGTATTENAANVVDQQYFALTLETATVNQQLADTIAAQITSQVAAYFDTHPGA</sequence>
<dbReference type="EMBL" id="BSOS01000067">
    <property type="protein sequence ID" value="GLR67617.1"/>
    <property type="molecule type" value="Genomic_DNA"/>
</dbReference>
<protein>
    <submittedName>
        <fullName evidence="1">Twin-arginine translocation pathway signal protein</fullName>
    </submittedName>
</protein>
<proteinExistence type="predicted"/>
<dbReference type="Proteomes" id="UP001156641">
    <property type="component" value="Unassembled WGS sequence"/>
</dbReference>
<dbReference type="InterPro" id="IPR007485">
    <property type="entry name" value="LPS_assembly_LptE"/>
</dbReference>
<dbReference type="PROSITE" id="PS51257">
    <property type="entry name" value="PROKAR_LIPOPROTEIN"/>
    <property type="match status" value="1"/>
</dbReference>
<reference evidence="2" key="1">
    <citation type="journal article" date="2019" name="Int. J. Syst. Evol. Microbiol.">
        <title>The Global Catalogue of Microorganisms (GCM) 10K type strain sequencing project: providing services to taxonomists for standard genome sequencing and annotation.</title>
        <authorList>
            <consortium name="The Broad Institute Genomics Platform"/>
            <consortium name="The Broad Institute Genome Sequencing Center for Infectious Disease"/>
            <person name="Wu L."/>
            <person name="Ma J."/>
        </authorList>
    </citation>
    <scope>NUCLEOTIDE SEQUENCE [LARGE SCALE GENOMIC DNA]</scope>
    <source>
        <strain evidence="2">NBRC 112502</strain>
    </source>
</reference>
<dbReference type="RefSeq" id="WP_284258358.1">
    <property type="nucleotide sequence ID" value="NZ_BSOS01000067.1"/>
</dbReference>
<gene>
    <name evidence="1" type="ORF">GCM10010909_22980</name>
</gene>
<dbReference type="Gene3D" id="3.30.160.150">
    <property type="entry name" value="Lipoprotein like domain"/>
    <property type="match status" value="1"/>
</dbReference>